<dbReference type="EMBL" id="GBRH01227281">
    <property type="protein sequence ID" value="JAD70614.1"/>
    <property type="molecule type" value="Transcribed_RNA"/>
</dbReference>
<reference evidence="2" key="2">
    <citation type="journal article" date="2015" name="Data Brief">
        <title>Shoot transcriptome of the giant reed, Arundo donax.</title>
        <authorList>
            <person name="Barrero R.A."/>
            <person name="Guerrero F.D."/>
            <person name="Moolhuijzen P."/>
            <person name="Goolsby J.A."/>
            <person name="Tidwell J."/>
            <person name="Bellgard S.E."/>
            <person name="Bellgard M.I."/>
        </authorList>
    </citation>
    <scope>NUCLEOTIDE SEQUENCE</scope>
    <source>
        <tissue evidence="2">Shoot tissue taken approximately 20 cm above the soil surface</tissue>
    </source>
</reference>
<keyword evidence="1" id="KW-0812">Transmembrane</keyword>
<evidence type="ECO:0000256" key="1">
    <source>
        <dbReference type="SAM" id="Phobius"/>
    </source>
</evidence>
<protein>
    <submittedName>
        <fullName evidence="2">Uncharacterized protein</fullName>
    </submittedName>
</protein>
<sequence length="65" mass="7431">MNSYSGISYFHVKKGTESAAFLIEIWTRSFHMSILTAMVVYLSSWAFVSVRGRGLVGWVKTHEKM</sequence>
<feature type="transmembrane region" description="Helical" evidence="1">
    <location>
        <begin position="30"/>
        <end position="50"/>
    </location>
</feature>
<keyword evidence="1" id="KW-0472">Membrane</keyword>
<dbReference type="AlphaFoldDB" id="A0A0A9C2Z3"/>
<name>A0A0A9C2Z3_ARUDO</name>
<proteinExistence type="predicted"/>
<organism evidence="2">
    <name type="scientific">Arundo donax</name>
    <name type="common">Giant reed</name>
    <name type="synonym">Donax arundinaceus</name>
    <dbReference type="NCBI Taxonomy" id="35708"/>
    <lineage>
        <taxon>Eukaryota</taxon>
        <taxon>Viridiplantae</taxon>
        <taxon>Streptophyta</taxon>
        <taxon>Embryophyta</taxon>
        <taxon>Tracheophyta</taxon>
        <taxon>Spermatophyta</taxon>
        <taxon>Magnoliopsida</taxon>
        <taxon>Liliopsida</taxon>
        <taxon>Poales</taxon>
        <taxon>Poaceae</taxon>
        <taxon>PACMAD clade</taxon>
        <taxon>Arundinoideae</taxon>
        <taxon>Arundineae</taxon>
        <taxon>Arundo</taxon>
    </lineage>
</organism>
<evidence type="ECO:0000313" key="2">
    <source>
        <dbReference type="EMBL" id="JAD70614.1"/>
    </source>
</evidence>
<reference evidence="2" key="1">
    <citation type="submission" date="2014-09" db="EMBL/GenBank/DDBJ databases">
        <authorList>
            <person name="Magalhaes I.L.F."/>
            <person name="Oliveira U."/>
            <person name="Santos F.R."/>
            <person name="Vidigal T.H.D.A."/>
            <person name="Brescovit A.D."/>
            <person name="Santos A.J."/>
        </authorList>
    </citation>
    <scope>NUCLEOTIDE SEQUENCE</scope>
    <source>
        <tissue evidence="2">Shoot tissue taken approximately 20 cm above the soil surface</tissue>
    </source>
</reference>
<accession>A0A0A9C2Z3</accession>
<keyword evidence="1" id="KW-1133">Transmembrane helix</keyword>